<evidence type="ECO:0000259" key="2">
    <source>
        <dbReference type="PROSITE" id="PS51677"/>
    </source>
</evidence>
<keyword evidence="4" id="KW-1185">Reference proteome</keyword>
<evidence type="ECO:0000313" key="3">
    <source>
        <dbReference type="EMBL" id="MFC4398012.1"/>
    </source>
</evidence>
<dbReference type="Pfam" id="PF01522">
    <property type="entry name" value="Polysacc_deac_1"/>
    <property type="match status" value="1"/>
</dbReference>
<dbReference type="InterPro" id="IPR011330">
    <property type="entry name" value="Glyco_hydro/deAcase_b/a-brl"/>
</dbReference>
<dbReference type="PROSITE" id="PS51677">
    <property type="entry name" value="NODB"/>
    <property type="match status" value="1"/>
</dbReference>
<sequence>MEPNAPRHLGQDGKGPGRRAVLLAAVLTLSSAVPDLQPHPKQAAGTQSESAAPDIAPPGDLSPPVIHTGPDGDEPAPATPTPTPVPSRPQIVETYGKHQARYWGLEAPGVLTRLPPGQQGIALTFDFCGGSGGNGYDQALLDTLRQRHVPATLFLNSRWITANPAMARQLAADPLFEVANHGTSHKPLSTTGNSAYGIPGTKNAGEVYDEIMPNDGLLAGLTGKRPRYFRPGTAYMDDVAMDILGTLGVKAAGFSINGDGGATFPSAVVAKEVGKARAGDVVICHGNHPNGGTAEGVKQALDKLLAAGMSFTHLP</sequence>
<organism evidence="3 4">
    <name type="scientific">Arthrobacter sedimenti</name>
    <dbReference type="NCBI Taxonomy" id="2694931"/>
    <lineage>
        <taxon>Bacteria</taxon>
        <taxon>Bacillati</taxon>
        <taxon>Actinomycetota</taxon>
        <taxon>Actinomycetes</taxon>
        <taxon>Micrococcales</taxon>
        <taxon>Micrococcaceae</taxon>
        <taxon>Arthrobacter</taxon>
    </lineage>
</organism>
<proteinExistence type="predicted"/>
<protein>
    <submittedName>
        <fullName evidence="3">Polysaccharide deacetylase family protein</fullName>
    </submittedName>
</protein>
<dbReference type="InterPro" id="IPR002509">
    <property type="entry name" value="NODB_dom"/>
</dbReference>
<gene>
    <name evidence="3" type="ORF">ACFO0G_18100</name>
</gene>
<name>A0ABV8WMW8_9MICC</name>
<dbReference type="PANTHER" id="PTHR10587">
    <property type="entry name" value="GLYCOSYL TRANSFERASE-RELATED"/>
    <property type="match status" value="1"/>
</dbReference>
<feature type="domain" description="NodB homology" evidence="2">
    <location>
        <begin position="119"/>
        <end position="315"/>
    </location>
</feature>
<dbReference type="Proteomes" id="UP001595778">
    <property type="component" value="Unassembled WGS sequence"/>
</dbReference>
<comment type="caution">
    <text evidence="3">The sequence shown here is derived from an EMBL/GenBank/DDBJ whole genome shotgun (WGS) entry which is preliminary data.</text>
</comment>
<dbReference type="PANTHER" id="PTHR10587:SF134">
    <property type="entry name" value="SECRETED PROTEIN"/>
    <property type="match status" value="1"/>
</dbReference>
<evidence type="ECO:0000313" key="4">
    <source>
        <dbReference type="Proteomes" id="UP001595778"/>
    </source>
</evidence>
<feature type="region of interest" description="Disordered" evidence="1">
    <location>
        <begin position="32"/>
        <end position="89"/>
    </location>
</feature>
<accession>A0ABV8WMW8</accession>
<evidence type="ECO:0000256" key="1">
    <source>
        <dbReference type="SAM" id="MobiDB-lite"/>
    </source>
</evidence>
<dbReference type="Gene3D" id="3.20.20.370">
    <property type="entry name" value="Glycoside hydrolase/deacetylase"/>
    <property type="match status" value="1"/>
</dbReference>
<dbReference type="SUPFAM" id="SSF88713">
    <property type="entry name" value="Glycoside hydrolase/deacetylase"/>
    <property type="match status" value="1"/>
</dbReference>
<dbReference type="RefSeq" id="WP_286401836.1">
    <property type="nucleotide sequence ID" value="NZ_JBHSDQ010000010.1"/>
</dbReference>
<feature type="compositionally biased region" description="Pro residues" evidence="1">
    <location>
        <begin position="77"/>
        <end position="87"/>
    </location>
</feature>
<dbReference type="InterPro" id="IPR050248">
    <property type="entry name" value="Polysacc_deacetylase_ArnD"/>
</dbReference>
<reference evidence="4" key="1">
    <citation type="journal article" date="2019" name="Int. J. Syst. Evol. Microbiol.">
        <title>The Global Catalogue of Microorganisms (GCM) 10K type strain sequencing project: providing services to taxonomists for standard genome sequencing and annotation.</title>
        <authorList>
            <consortium name="The Broad Institute Genomics Platform"/>
            <consortium name="The Broad Institute Genome Sequencing Center for Infectious Disease"/>
            <person name="Wu L."/>
            <person name="Ma J."/>
        </authorList>
    </citation>
    <scope>NUCLEOTIDE SEQUENCE [LARGE SCALE GENOMIC DNA]</scope>
    <source>
        <strain evidence="4">PJ61</strain>
    </source>
</reference>
<dbReference type="EMBL" id="JBHSDQ010000010">
    <property type="protein sequence ID" value="MFC4398012.1"/>
    <property type="molecule type" value="Genomic_DNA"/>
</dbReference>